<name>A0ABU5I359_9HYPH</name>
<comment type="function">
    <text evidence="11">Allows the formation of correctly charged Gln-tRNA(Gln) through the transamidation of misacylated Glu-tRNA(Gln) in organisms which lack glutaminyl-tRNA synthetase. The reaction takes place in the presence of glutamine and ATP through an activated gamma-phospho-Glu-tRNA(Gln).</text>
</comment>
<evidence type="ECO:0000256" key="8">
    <source>
        <dbReference type="ARBA" id="ARBA00022840"/>
    </source>
</evidence>
<evidence type="ECO:0000313" key="13">
    <source>
        <dbReference type="EMBL" id="MDY8109783.1"/>
    </source>
</evidence>
<reference evidence="13 14" key="1">
    <citation type="submission" date="2023-12" db="EMBL/GenBank/DDBJ databases">
        <title>Description of Novel Strain Fulvimarina sp. 2208YS6-2-32 isolated from Uroteuthis (Photololigo) edulis.</title>
        <authorList>
            <person name="Park J.-S."/>
        </authorList>
    </citation>
    <scope>NUCLEOTIDE SEQUENCE [LARGE SCALE GENOMIC DNA]</scope>
    <source>
        <strain evidence="13 14">2208YS6-2-32</strain>
    </source>
</reference>
<evidence type="ECO:0000313" key="14">
    <source>
        <dbReference type="Proteomes" id="UP001294412"/>
    </source>
</evidence>
<dbReference type="EC" id="6.3.5.7" evidence="4 11"/>
<dbReference type="InterPro" id="IPR000120">
    <property type="entry name" value="Amidase"/>
</dbReference>
<keyword evidence="6 11" id="KW-0436">Ligase</keyword>
<feature type="domain" description="Amidase" evidence="12">
    <location>
        <begin position="25"/>
        <end position="473"/>
    </location>
</feature>
<dbReference type="RefSeq" id="WP_322187268.1">
    <property type="nucleotide sequence ID" value="NZ_JAXLPB010000003.1"/>
</dbReference>
<gene>
    <name evidence="11 13" type="primary">gatA</name>
    <name evidence="13" type="ORF">U0C82_11595</name>
</gene>
<evidence type="ECO:0000256" key="1">
    <source>
        <dbReference type="ARBA" id="ARBA00003871"/>
    </source>
</evidence>
<evidence type="ECO:0000256" key="10">
    <source>
        <dbReference type="ARBA" id="ARBA00047407"/>
    </source>
</evidence>
<dbReference type="HAMAP" id="MF_00120">
    <property type="entry name" value="GatA"/>
    <property type="match status" value="1"/>
</dbReference>
<comment type="subunit">
    <text evidence="3 11">Heterotrimer of A, B and C subunits.</text>
</comment>
<comment type="caution">
    <text evidence="13">The sequence shown here is derived from an EMBL/GenBank/DDBJ whole genome shotgun (WGS) entry which is preliminary data.</text>
</comment>
<dbReference type="PROSITE" id="PS00571">
    <property type="entry name" value="AMIDASES"/>
    <property type="match status" value="1"/>
</dbReference>
<organism evidence="13 14">
    <name type="scientific">Fulvimarina uroteuthidis</name>
    <dbReference type="NCBI Taxonomy" id="3098149"/>
    <lineage>
        <taxon>Bacteria</taxon>
        <taxon>Pseudomonadati</taxon>
        <taxon>Pseudomonadota</taxon>
        <taxon>Alphaproteobacteria</taxon>
        <taxon>Hyphomicrobiales</taxon>
        <taxon>Aurantimonadaceae</taxon>
        <taxon>Fulvimarina</taxon>
    </lineage>
</organism>
<keyword evidence="8 11" id="KW-0067">ATP-binding</keyword>
<keyword evidence="7 11" id="KW-0547">Nucleotide-binding</keyword>
<proteinExistence type="inferred from homology"/>
<evidence type="ECO:0000256" key="7">
    <source>
        <dbReference type="ARBA" id="ARBA00022741"/>
    </source>
</evidence>
<dbReference type="InterPro" id="IPR023631">
    <property type="entry name" value="Amidase_dom"/>
</dbReference>
<dbReference type="NCBIfam" id="TIGR00132">
    <property type="entry name" value="gatA"/>
    <property type="match status" value="1"/>
</dbReference>
<dbReference type="EMBL" id="JAXLPB010000003">
    <property type="protein sequence ID" value="MDY8109783.1"/>
    <property type="molecule type" value="Genomic_DNA"/>
</dbReference>
<dbReference type="InterPro" id="IPR020556">
    <property type="entry name" value="Amidase_CS"/>
</dbReference>
<feature type="active site" description="Charge relay system" evidence="11">
    <location>
        <position position="79"/>
    </location>
</feature>
<dbReference type="Pfam" id="PF01425">
    <property type="entry name" value="Amidase"/>
    <property type="match status" value="1"/>
</dbReference>
<dbReference type="InterPro" id="IPR036928">
    <property type="entry name" value="AS_sf"/>
</dbReference>
<evidence type="ECO:0000256" key="4">
    <source>
        <dbReference type="ARBA" id="ARBA00012739"/>
    </source>
</evidence>
<dbReference type="PANTHER" id="PTHR11895">
    <property type="entry name" value="TRANSAMIDASE"/>
    <property type="match status" value="1"/>
</dbReference>
<evidence type="ECO:0000256" key="2">
    <source>
        <dbReference type="ARBA" id="ARBA00008069"/>
    </source>
</evidence>
<evidence type="ECO:0000259" key="12">
    <source>
        <dbReference type="Pfam" id="PF01425"/>
    </source>
</evidence>
<comment type="similarity">
    <text evidence="2 11">Belongs to the amidase family. GatA subfamily.</text>
</comment>
<accession>A0ABU5I359</accession>
<feature type="active site" description="Charge relay system" evidence="11">
    <location>
        <position position="159"/>
    </location>
</feature>
<dbReference type="PANTHER" id="PTHR11895:SF151">
    <property type="entry name" value="GLUTAMYL-TRNA(GLN) AMIDOTRANSFERASE SUBUNIT A"/>
    <property type="match status" value="1"/>
</dbReference>
<evidence type="ECO:0000256" key="6">
    <source>
        <dbReference type="ARBA" id="ARBA00022598"/>
    </source>
</evidence>
<protein>
    <recommendedName>
        <fullName evidence="5 11">Glutamyl-tRNA(Gln) amidotransferase subunit A</fullName>
        <shortName evidence="11">Glu-ADT subunit A</shortName>
        <ecNumber evidence="4 11">6.3.5.7</ecNumber>
    </recommendedName>
</protein>
<comment type="catalytic activity">
    <reaction evidence="10 11">
        <text>L-glutamyl-tRNA(Gln) + L-glutamine + ATP + H2O = L-glutaminyl-tRNA(Gln) + L-glutamate + ADP + phosphate + H(+)</text>
        <dbReference type="Rhea" id="RHEA:17521"/>
        <dbReference type="Rhea" id="RHEA-COMP:9681"/>
        <dbReference type="Rhea" id="RHEA-COMP:9684"/>
        <dbReference type="ChEBI" id="CHEBI:15377"/>
        <dbReference type="ChEBI" id="CHEBI:15378"/>
        <dbReference type="ChEBI" id="CHEBI:29985"/>
        <dbReference type="ChEBI" id="CHEBI:30616"/>
        <dbReference type="ChEBI" id="CHEBI:43474"/>
        <dbReference type="ChEBI" id="CHEBI:58359"/>
        <dbReference type="ChEBI" id="CHEBI:78520"/>
        <dbReference type="ChEBI" id="CHEBI:78521"/>
        <dbReference type="ChEBI" id="CHEBI:456216"/>
        <dbReference type="EC" id="6.3.5.7"/>
    </reaction>
</comment>
<keyword evidence="14" id="KW-1185">Reference proteome</keyword>
<evidence type="ECO:0000256" key="11">
    <source>
        <dbReference type="HAMAP-Rule" id="MF_00120"/>
    </source>
</evidence>
<evidence type="ECO:0000256" key="9">
    <source>
        <dbReference type="ARBA" id="ARBA00022917"/>
    </source>
</evidence>
<evidence type="ECO:0000256" key="5">
    <source>
        <dbReference type="ARBA" id="ARBA00014428"/>
    </source>
</evidence>
<dbReference type="Gene3D" id="3.90.1300.10">
    <property type="entry name" value="Amidase signature (AS) domain"/>
    <property type="match status" value="1"/>
</dbReference>
<sequence length="493" mass="52454">MTDLTSLTIAEAREKLTRKEISAAELTEAYIDAIEGANGALNAYVCITPDKARAMAKASDEKIAGGEAGALEGIPLGIKDLYATQGVHTQSASHILDGFEPRYESTVTANLWADGAVMLGKLNMDEFAMGSSNETSYYGPVKNPWRKTGSTVDLVPGGSSGGSAAAVAAHLCAGATATDTGGSIRQPAALTGTVGIKPTYGRCSRWGIAAFASSLDQAGPISRDVRDAAIMLTSMASTDAKDTTSVDRPVPDYEAAVGRSVRGLKIGIPKEYRVEGMPGEIETLWQQGIDWLKDAGAQIVDVSLPHTRYALPAYYIVAPAEASSNLARYDGVRYGLRVPGSNIAEMYENTRAEGFGREVKRRIMIGTYVLSAGYYDAYYLRAQKVRTLIKRDFETVYADGIDALLTPATPSAAFGIGDEEMNSDPVKMYLNDIFTVTVNMAGLPGIAVPAGLSGDGLPLGLQLIGRPFDEETLFAVGSVIEKAAGRFTPKKWW</sequence>
<feature type="active site" description="Acyl-ester intermediate" evidence="11">
    <location>
        <position position="183"/>
    </location>
</feature>
<evidence type="ECO:0000256" key="3">
    <source>
        <dbReference type="ARBA" id="ARBA00011123"/>
    </source>
</evidence>
<dbReference type="Proteomes" id="UP001294412">
    <property type="component" value="Unassembled WGS sequence"/>
</dbReference>
<keyword evidence="9 11" id="KW-0648">Protein biosynthesis</keyword>
<dbReference type="InterPro" id="IPR004412">
    <property type="entry name" value="GatA"/>
</dbReference>
<comment type="function">
    <text evidence="1">Hydrolyzes indole-3-acetamide (IAM) into indole-3-acetic acid (IAA).</text>
</comment>
<dbReference type="SUPFAM" id="SSF75304">
    <property type="entry name" value="Amidase signature (AS) enzymes"/>
    <property type="match status" value="1"/>
</dbReference>